<dbReference type="GO" id="GO:0005829">
    <property type="term" value="C:cytosol"/>
    <property type="evidence" value="ECO:0007669"/>
    <property type="project" value="TreeGrafter"/>
</dbReference>
<feature type="compositionally biased region" description="Basic and acidic residues" evidence="4">
    <location>
        <begin position="177"/>
        <end position="190"/>
    </location>
</feature>
<keyword evidence="5" id="KW-1133">Transmembrane helix</keyword>
<feature type="compositionally biased region" description="Polar residues" evidence="4">
    <location>
        <begin position="162"/>
        <end position="176"/>
    </location>
</feature>
<accession>A0A7G1HY27</accession>
<dbReference type="InterPro" id="IPR010992">
    <property type="entry name" value="IHF-like_DNA-bd_dom_sf"/>
</dbReference>
<dbReference type="PANTHER" id="PTHR33175:SF2">
    <property type="entry name" value="INTEGRATION HOST FACTOR SUBUNIT ALPHA"/>
    <property type="match status" value="1"/>
</dbReference>
<evidence type="ECO:0000256" key="2">
    <source>
        <dbReference type="ARBA" id="ARBA00023125"/>
    </source>
</evidence>
<dbReference type="SUPFAM" id="SSF47729">
    <property type="entry name" value="IHF-like DNA-binding proteins"/>
    <property type="match status" value="1"/>
</dbReference>
<keyword evidence="7" id="KW-1185">Reference proteome</keyword>
<organism evidence="6 7">
    <name type="scientific">Coprobacter secundus subsp. similis</name>
    <dbReference type="NCBI Taxonomy" id="2751153"/>
    <lineage>
        <taxon>Bacteria</taxon>
        <taxon>Pseudomonadati</taxon>
        <taxon>Bacteroidota</taxon>
        <taxon>Bacteroidia</taxon>
        <taxon>Bacteroidales</taxon>
        <taxon>Barnesiellaceae</taxon>
        <taxon>Coprobacter</taxon>
    </lineage>
</organism>
<keyword evidence="5" id="KW-0472">Membrane</keyword>
<dbReference type="KEGG" id="copr:Cop2CBH44_07900"/>
<reference evidence="7" key="1">
    <citation type="submission" date="2020-07" db="EMBL/GenBank/DDBJ databases">
        <title>Complete genome sequencing of Coprobacter sp. strain 2CBH44.</title>
        <authorList>
            <person name="Sakamoto M."/>
            <person name="Murakami T."/>
            <person name="Mori H."/>
        </authorList>
    </citation>
    <scope>NUCLEOTIDE SEQUENCE [LARGE SCALE GENOMIC DNA]</scope>
    <source>
        <strain evidence="7">2CBH44</strain>
    </source>
</reference>
<dbReference type="EMBL" id="AP023322">
    <property type="protein sequence ID" value="BCI62437.1"/>
    <property type="molecule type" value="Genomic_DNA"/>
</dbReference>
<dbReference type="PANTHER" id="PTHR33175">
    <property type="entry name" value="DNA-BINDING PROTEIN HU"/>
    <property type="match status" value="1"/>
</dbReference>
<evidence type="ECO:0000256" key="4">
    <source>
        <dbReference type="SAM" id="MobiDB-lite"/>
    </source>
</evidence>
<dbReference type="InterPro" id="IPR000119">
    <property type="entry name" value="Hist_DNA-bd"/>
</dbReference>
<dbReference type="GO" id="GO:0030527">
    <property type="term" value="F:structural constituent of chromatin"/>
    <property type="evidence" value="ECO:0007669"/>
    <property type="project" value="InterPro"/>
</dbReference>
<evidence type="ECO:0000256" key="5">
    <source>
        <dbReference type="SAM" id="Phobius"/>
    </source>
</evidence>
<dbReference type="SMART" id="SM00411">
    <property type="entry name" value="BHL"/>
    <property type="match status" value="1"/>
</dbReference>
<evidence type="ECO:0000313" key="6">
    <source>
        <dbReference type="EMBL" id="BCI62437.1"/>
    </source>
</evidence>
<name>A0A7G1HY27_9BACT</name>
<dbReference type="AlphaFoldDB" id="A0A7G1HY27"/>
<evidence type="ECO:0000256" key="1">
    <source>
        <dbReference type="ARBA" id="ARBA00010529"/>
    </source>
</evidence>
<feature type="region of interest" description="Disordered" evidence="4">
    <location>
        <begin position="149"/>
        <end position="190"/>
    </location>
</feature>
<dbReference type="GO" id="GO:0003677">
    <property type="term" value="F:DNA binding"/>
    <property type="evidence" value="ECO:0007669"/>
    <property type="project" value="UniProtKB-KW"/>
</dbReference>
<sequence length="432" mass="49203">MVDLLSRKSDCTKKEAETFLKEFFTLATEILSSGESLKINGLGVFKPVWVGKRNSVNVQTGQPCEIPGHYKLSFTPDKSMRDAVNAPFACFEAEVIADDVDIKDTEISYMAIEDSDMTETNIDDSSTEMETVVMSLDKETSDIVIADIPDEQQNVKKDEIQPESNQLPNEMNISDKNNQKESKDENTEHKLPAEEYDAQTVPEEKIKEPEEKEHIEVISVSVVDNYEKEEFRRKQTWRNRKNFWYGFVTSLLIFVVADLIWLCYNGTFEEGQVTISSWIPAIIKKQNQEGEKNKDSVSVVKALVMDSLKTTAVVRKDTAMLEDKPITNMNEKSNKVTEKEINNDTMLSEKTVTEIMKPGIFLTTLSLKHFGHKTFWVYIYQENKANITNPNSVPVGTKLIIPEKSKYNIDSNNRESVEKAKALATKILSEYE</sequence>
<comment type="similarity">
    <text evidence="1 3">Belongs to the bacterial histone-like protein family.</text>
</comment>
<dbReference type="CDD" id="cd13832">
    <property type="entry name" value="IHF"/>
    <property type="match status" value="1"/>
</dbReference>
<keyword evidence="5" id="KW-0812">Transmembrane</keyword>
<gene>
    <name evidence="6" type="ORF">Cop2CBH44_07900</name>
</gene>
<evidence type="ECO:0000256" key="3">
    <source>
        <dbReference type="RuleBase" id="RU003939"/>
    </source>
</evidence>
<keyword evidence="2" id="KW-0238">DNA-binding</keyword>
<dbReference type="Pfam" id="PF00216">
    <property type="entry name" value="Bac_DNA_binding"/>
    <property type="match status" value="1"/>
</dbReference>
<evidence type="ECO:0000313" key="7">
    <source>
        <dbReference type="Proteomes" id="UP000594042"/>
    </source>
</evidence>
<feature type="transmembrane region" description="Helical" evidence="5">
    <location>
        <begin position="242"/>
        <end position="262"/>
    </location>
</feature>
<protein>
    <submittedName>
        <fullName evidence="6">Integration host factor</fullName>
    </submittedName>
</protein>
<dbReference type="Gene3D" id="4.10.520.10">
    <property type="entry name" value="IHF-like DNA-binding proteins"/>
    <property type="match status" value="1"/>
</dbReference>
<proteinExistence type="inferred from homology"/>
<dbReference type="Proteomes" id="UP000594042">
    <property type="component" value="Chromosome"/>
</dbReference>